<keyword evidence="4 5" id="KW-0720">Serine protease</keyword>
<dbReference type="SUPFAM" id="SSF52743">
    <property type="entry name" value="Subtilisin-like"/>
    <property type="match status" value="1"/>
</dbReference>
<feature type="active site" description="Charge relay system" evidence="5">
    <location>
        <position position="538"/>
    </location>
</feature>
<dbReference type="GO" id="GO:0006508">
    <property type="term" value="P:proteolysis"/>
    <property type="evidence" value="ECO:0007669"/>
    <property type="project" value="UniProtKB-KW"/>
</dbReference>
<feature type="domain" description="Peptidase S8/S53" evidence="7">
    <location>
        <begin position="247"/>
        <end position="554"/>
    </location>
</feature>
<protein>
    <submittedName>
        <fullName evidence="8">S8/S53 family peptidase</fullName>
    </submittedName>
</protein>
<dbReference type="EMBL" id="JACYHB010000016">
    <property type="protein sequence ID" value="MBD8080542.1"/>
    <property type="molecule type" value="Genomic_DNA"/>
</dbReference>
<dbReference type="Proteomes" id="UP000610846">
    <property type="component" value="Unassembled WGS sequence"/>
</dbReference>
<dbReference type="Pfam" id="PF00082">
    <property type="entry name" value="Peptidase_S8"/>
    <property type="match status" value="1"/>
</dbReference>
<dbReference type="PROSITE" id="PS51892">
    <property type="entry name" value="SUBTILASE"/>
    <property type="match status" value="1"/>
</dbReference>
<dbReference type="InterPro" id="IPR023827">
    <property type="entry name" value="Peptidase_S8_Asp-AS"/>
</dbReference>
<dbReference type="PROSITE" id="PS00136">
    <property type="entry name" value="SUBTILASE_ASP"/>
    <property type="match status" value="1"/>
</dbReference>
<evidence type="ECO:0000256" key="6">
    <source>
        <dbReference type="SAM" id="MobiDB-lite"/>
    </source>
</evidence>
<keyword evidence="9" id="KW-1185">Reference proteome</keyword>
<keyword evidence="2 5" id="KW-0645">Protease</keyword>
<feature type="compositionally biased region" description="Low complexity" evidence="6">
    <location>
        <begin position="570"/>
        <end position="580"/>
    </location>
</feature>
<dbReference type="Gene3D" id="3.40.50.200">
    <property type="entry name" value="Peptidase S8/S53 domain"/>
    <property type="match status" value="1"/>
</dbReference>
<proteinExistence type="inferred from homology"/>
<evidence type="ECO:0000313" key="9">
    <source>
        <dbReference type="Proteomes" id="UP000610846"/>
    </source>
</evidence>
<feature type="region of interest" description="Disordered" evidence="6">
    <location>
        <begin position="1"/>
        <end position="39"/>
    </location>
</feature>
<dbReference type="InterPro" id="IPR050131">
    <property type="entry name" value="Peptidase_S8_subtilisin-like"/>
</dbReference>
<dbReference type="InterPro" id="IPR000209">
    <property type="entry name" value="Peptidase_S8/S53_dom"/>
</dbReference>
<dbReference type="CDD" id="cd00306">
    <property type="entry name" value="Peptidases_S8_S53"/>
    <property type="match status" value="1"/>
</dbReference>
<name>A0A927J291_9MICO</name>
<reference evidence="8" key="1">
    <citation type="journal article" date="2018" name="Curr. Microbiol.">
        <title>Cellulosimicrobium arenosum sp. nov., Isolated from Marine Sediment Sand.</title>
        <authorList>
            <person name="Oh M."/>
            <person name="Kim J.H."/>
            <person name="Yoon J.H."/>
            <person name="Schumann P."/>
            <person name="Kim W."/>
        </authorList>
    </citation>
    <scope>NUCLEOTIDE SEQUENCE</scope>
    <source>
        <strain evidence="8">KCTC 49039</strain>
    </source>
</reference>
<dbReference type="PANTHER" id="PTHR43806:SF11">
    <property type="entry name" value="CEREVISIN-RELATED"/>
    <property type="match status" value="1"/>
</dbReference>
<accession>A0A927J291</accession>
<dbReference type="AlphaFoldDB" id="A0A927J291"/>
<dbReference type="PANTHER" id="PTHR43806">
    <property type="entry name" value="PEPTIDASE S8"/>
    <property type="match status" value="1"/>
</dbReference>
<evidence type="ECO:0000256" key="4">
    <source>
        <dbReference type="ARBA" id="ARBA00022825"/>
    </source>
</evidence>
<feature type="region of interest" description="Disordered" evidence="6">
    <location>
        <begin position="556"/>
        <end position="580"/>
    </location>
</feature>
<comment type="similarity">
    <text evidence="1 5">Belongs to the peptidase S8 family.</text>
</comment>
<feature type="active site" description="Charge relay system" evidence="5">
    <location>
        <position position="253"/>
    </location>
</feature>
<dbReference type="InterPro" id="IPR036852">
    <property type="entry name" value="Peptidase_S8/S53_dom_sf"/>
</dbReference>
<evidence type="ECO:0000256" key="5">
    <source>
        <dbReference type="PROSITE-ProRule" id="PRU01240"/>
    </source>
</evidence>
<gene>
    <name evidence="8" type="ORF">IF651_15920</name>
</gene>
<evidence type="ECO:0000313" key="8">
    <source>
        <dbReference type="EMBL" id="MBD8080542.1"/>
    </source>
</evidence>
<sequence length="602" mass="64380">MSETPEIPPSRTVRDAVGGRRPVRHLDPERVRRSPGASRVEPTAYVADRIIVRGAPPRALRDLASSDAEALRAGGPTAEVALPRWSGDEQPTTWLDGVRRIAADMGYQVVYDGRLGDLALDEDDDAESPFGYALRFVPVRSDDVEADTWEVLERVTSELRDLAPDDGLEAPAAGLDHVLRAQRRTSPLPFIPVARPRTSPLPVGAVDEYGHPGSGGLTPVRMIAPAPVRRLADGSSPWEAKDGTRRPVVALVDTGVGTHPWFGDYTPGERSDTRHSIVVRDAELDGSPIGTFPVPRIDSEDAEYGGMSKDPLTGPLDPVAGHGTFQAGIVHQLCPDAVLLSVRAFGGSGDVPEWEVLHTLWRLLRFHRRGLRGEKGCHPVDVVVLAMGYYHEQPEDYGYDGPLRRVLRALRRAGIIVVVAAGNDGTTRPMFPAAWTPHVDRTPAGAVPRERADLKAEYTPILAVGATNPDSTVAVFSNDGPWVTAVKPGAAVVSTMPTTIDGPLTPSVRLPERLGPGVRASVDPDDFGGGFATWSGTSFSAPYLAGEIAARLLEGRTTAQGGGRRRDAADASGDDAASQRTGLAWDAVRRVPRLFADGAATV</sequence>
<reference evidence="8" key="2">
    <citation type="submission" date="2020-09" db="EMBL/GenBank/DDBJ databases">
        <authorList>
            <person name="Yu Y."/>
        </authorList>
    </citation>
    <scope>NUCLEOTIDE SEQUENCE</scope>
    <source>
        <strain evidence="8">KCTC 49039</strain>
    </source>
</reference>
<comment type="caution">
    <text evidence="8">The sequence shown here is derived from an EMBL/GenBank/DDBJ whole genome shotgun (WGS) entry which is preliminary data.</text>
</comment>
<feature type="compositionally biased region" description="Basic and acidic residues" evidence="6">
    <location>
        <begin position="12"/>
        <end position="32"/>
    </location>
</feature>
<dbReference type="GO" id="GO:0004252">
    <property type="term" value="F:serine-type endopeptidase activity"/>
    <property type="evidence" value="ECO:0007669"/>
    <property type="project" value="UniProtKB-UniRule"/>
</dbReference>
<evidence type="ECO:0000259" key="7">
    <source>
        <dbReference type="Pfam" id="PF00082"/>
    </source>
</evidence>
<evidence type="ECO:0000256" key="1">
    <source>
        <dbReference type="ARBA" id="ARBA00011073"/>
    </source>
</evidence>
<organism evidence="8 9">
    <name type="scientific">Cellulosimicrobium arenosum</name>
    <dbReference type="NCBI Taxonomy" id="2708133"/>
    <lineage>
        <taxon>Bacteria</taxon>
        <taxon>Bacillati</taxon>
        <taxon>Actinomycetota</taxon>
        <taxon>Actinomycetes</taxon>
        <taxon>Micrococcales</taxon>
        <taxon>Promicromonosporaceae</taxon>
        <taxon>Cellulosimicrobium</taxon>
    </lineage>
</organism>
<dbReference type="RefSeq" id="WP_191830113.1">
    <property type="nucleotide sequence ID" value="NZ_JACYHB010000016.1"/>
</dbReference>
<keyword evidence="3 5" id="KW-0378">Hydrolase</keyword>
<evidence type="ECO:0000256" key="3">
    <source>
        <dbReference type="ARBA" id="ARBA00022801"/>
    </source>
</evidence>
<evidence type="ECO:0000256" key="2">
    <source>
        <dbReference type="ARBA" id="ARBA00022670"/>
    </source>
</evidence>
<feature type="active site" description="Charge relay system" evidence="5">
    <location>
        <position position="322"/>
    </location>
</feature>